<evidence type="ECO:0000313" key="3">
    <source>
        <dbReference type="EMBL" id="GIM87314.1"/>
    </source>
</evidence>
<accession>A0ABQ4JYX8</accession>
<dbReference type="EMBL" id="BOQM01000034">
    <property type="protein sequence ID" value="GIM87314.1"/>
    <property type="molecule type" value="Genomic_DNA"/>
</dbReference>
<keyword evidence="2" id="KW-1133">Transmembrane helix</keyword>
<organism evidence="3 4">
    <name type="scientific">Salinispora arenicola</name>
    <dbReference type="NCBI Taxonomy" id="168697"/>
    <lineage>
        <taxon>Bacteria</taxon>
        <taxon>Bacillati</taxon>
        <taxon>Actinomycetota</taxon>
        <taxon>Actinomycetes</taxon>
        <taxon>Micromonosporales</taxon>
        <taxon>Micromonosporaceae</taxon>
        <taxon>Salinispora</taxon>
    </lineage>
</organism>
<sequence>MGLSVTDTLLVFVGIPAVAVLVIAGLAYAGSSRNANGGGGKRYRPGRPFDFTPVWFLSSPEEMTDSAGTALTAGAQVPALSSRKQEQAGREAPVGGTGGASDRW</sequence>
<reference evidence="3 4" key="1">
    <citation type="submission" date="2021-03" db="EMBL/GenBank/DDBJ databases">
        <title>Whole genome shotgun sequence of Salinispora arenicola NBRC 105043.</title>
        <authorList>
            <person name="Komaki H."/>
            <person name="Tamura T."/>
        </authorList>
    </citation>
    <scope>NUCLEOTIDE SEQUENCE [LARGE SCALE GENOMIC DNA]</scope>
    <source>
        <strain evidence="3 4">NBRC 105043</strain>
    </source>
</reference>
<name>A0ABQ4JYX8_SALAC</name>
<evidence type="ECO:0000256" key="2">
    <source>
        <dbReference type="SAM" id="Phobius"/>
    </source>
</evidence>
<evidence type="ECO:0000256" key="1">
    <source>
        <dbReference type="SAM" id="MobiDB-lite"/>
    </source>
</evidence>
<gene>
    <name evidence="3" type="ORF">Sar04_40500</name>
</gene>
<keyword evidence="4" id="KW-1185">Reference proteome</keyword>
<feature type="region of interest" description="Disordered" evidence="1">
    <location>
        <begin position="67"/>
        <end position="104"/>
    </location>
</feature>
<evidence type="ECO:0008006" key="5">
    <source>
        <dbReference type="Google" id="ProtNLM"/>
    </source>
</evidence>
<protein>
    <recommendedName>
        <fullName evidence="5">Secreted protein</fullName>
    </recommendedName>
</protein>
<evidence type="ECO:0000313" key="4">
    <source>
        <dbReference type="Proteomes" id="UP000677457"/>
    </source>
</evidence>
<dbReference type="Proteomes" id="UP000677457">
    <property type="component" value="Unassembled WGS sequence"/>
</dbReference>
<keyword evidence="2" id="KW-0812">Transmembrane</keyword>
<keyword evidence="2" id="KW-0472">Membrane</keyword>
<comment type="caution">
    <text evidence="3">The sequence shown here is derived from an EMBL/GenBank/DDBJ whole genome shotgun (WGS) entry which is preliminary data.</text>
</comment>
<feature type="compositionally biased region" description="Gly residues" evidence="1">
    <location>
        <begin position="95"/>
        <end position="104"/>
    </location>
</feature>
<feature type="transmembrane region" description="Helical" evidence="2">
    <location>
        <begin position="12"/>
        <end position="31"/>
    </location>
</feature>
<proteinExistence type="predicted"/>